<protein>
    <submittedName>
        <fullName evidence="1">Uncharacterized protein</fullName>
    </submittedName>
</protein>
<keyword evidence="2" id="KW-1185">Reference proteome</keyword>
<dbReference type="Proteomes" id="UP000826656">
    <property type="component" value="Unassembled WGS sequence"/>
</dbReference>
<organism evidence="1 2">
    <name type="scientific">Solanum tuberosum</name>
    <name type="common">Potato</name>
    <dbReference type="NCBI Taxonomy" id="4113"/>
    <lineage>
        <taxon>Eukaryota</taxon>
        <taxon>Viridiplantae</taxon>
        <taxon>Streptophyta</taxon>
        <taxon>Embryophyta</taxon>
        <taxon>Tracheophyta</taxon>
        <taxon>Spermatophyta</taxon>
        <taxon>Magnoliopsida</taxon>
        <taxon>eudicotyledons</taxon>
        <taxon>Gunneridae</taxon>
        <taxon>Pentapetalae</taxon>
        <taxon>asterids</taxon>
        <taxon>lamiids</taxon>
        <taxon>Solanales</taxon>
        <taxon>Solanaceae</taxon>
        <taxon>Solanoideae</taxon>
        <taxon>Solaneae</taxon>
        <taxon>Solanum</taxon>
    </lineage>
</organism>
<evidence type="ECO:0000313" key="2">
    <source>
        <dbReference type="Proteomes" id="UP000826656"/>
    </source>
</evidence>
<evidence type="ECO:0000313" key="1">
    <source>
        <dbReference type="EMBL" id="KAH0774006.1"/>
    </source>
</evidence>
<reference evidence="1 2" key="1">
    <citation type="journal article" date="2021" name="bioRxiv">
        <title>Chromosome-scale and haplotype-resolved genome assembly of a tetraploid potato cultivar.</title>
        <authorList>
            <person name="Sun H."/>
            <person name="Jiao W.-B."/>
            <person name="Krause K."/>
            <person name="Campoy J.A."/>
            <person name="Goel M."/>
            <person name="Folz-Donahue K."/>
            <person name="Kukat C."/>
            <person name="Huettel B."/>
            <person name="Schneeberger K."/>
        </authorList>
    </citation>
    <scope>NUCLEOTIDE SEQUENCE [LARGE SCALE GENOMIC DNA]</scope>
    <source>
        <strain evidence="1">SolTubOtavaFocal</strain>
        <tissue evidence="1">Leaves</tissue>
    </source>
</reference>
<accession>A0ABQ7VZV9</accession>
<name>A0ABQ7VZV9_SOLTU</name>
<proteinExistence type="predicted"/>
<comment type="caution">
    <text evidence="1">The sequence shown here is derived from an EMBL/GenBank/DDBJ whole genome shotgun (WGS) entry which is preliminary data.</text>
</comment>
<gene>
    <name evidence="1" type="ORF">KY290_011143</name>
</gene>
<sequence length="138" mass="15196">MGFHVIPHLTHQVNAEEEIPSPRILRWLRSKTKTAKNTPDLYNPPHDAELQMSYLITLRLVETLFDHVVDRVKMELGGARTIKRDRVVNELVVFDGGDGRGIDAGAGVGAGAGAGAGQDQWPTSCRRCSGFLCEKCKK</sequence>
<dbReference type="EMBL" id="JAIVGD010000005">
    <property type="protein sequence ID" value="KAH0774006.1"/>
    <property type="molecule type" value="Genomic_DNA"/>
</dbReference>